<evidence type="ECO:0000256" key="1">
    <source>
        <dbReference type="SAM" id="MobiDB-lite"/>
    </source>
</evidence>
<feature type="region of interest" description="Disordered" evidence="1">
    <location>
        <begin position="197"/>
        <end position="287"/>
    </location>
</feature>
<evidence type="ECO:0000313" key="4">
    <source>
        <dbReference type="Proteomes" id="UP000887458"/>
    </source>
</evidence>
<keyword evidence="2" id="KW-0472">Membrane</keyword>
<reference evidence="3 4" key="2">
    <citation type="journal article" date="2022" name="Mol. Biol. Evol.">
        <title>Comparative Genomics Reveals Insights into the Divergent Evolution of Astigmatic Mites and Household Pest Adaptations.</title>
        <authorList>
            <person name="Xiong Q."/>
            <person name="Wan A.T."/>
            <person name="Liu X."/>
            <person name="Fung C.S."/>
            <person name="Xiao X."/>
            <person name="Malainual N."/>
            <person name="Hou J."/>
            <person name="Wang L."/>
            <person name="Wang M."/>
            <person name="Yang K.Y."/>
            <person name="Cui Y."/>
            <person name="Leung E.L."/>
            <person name="Nong W."/>
            <person name="Shin S.K."/>
            <person name="Au S.W."/>
            <person name="Jeong K.Y."/>
            <person name="Chew F.T."/>
            <person name="Hui J.H."/>
            <person name="Leung T.F."/>
            <person name="Tungtrongchitr A."/>
            <person name="Zhong N."/>
            <person name="Liu Z."/>
            <person name="Tsui S.K."/>
        </authorList>
    </citation>
    <scope>NUCLEOTIDE SEQUENCE [LARGE SCALE GENOMIC DNA]</scope>
    <source>
        <strain evidence="3">Derp</strain>
    </source>
</reference>
<keyword evidence="2" id="KW-0812">Transmembrane</keyword>
<keyword evidence="4" id="KW-1185">Reference proteome</keyword>
<dbReference type="Proteomes" id="UP000887458">
    <property type="component" value="Unassembled WGS sequence"/>
</dbReference>
<sequence>MKLSNSISNGIARMESKLMGVSTVTTGGNEMETGSMSGTELIGGISRQYEPTAMIIARLIARTMLFMTVIIGSFILVSVYIQSKSSLRCQEFTTAESNNVGGPYFEPMMATSESDDEYAAGGRRQFPLSLRMSARAGEMMNAMGDDEKGHVNCVIERKTANQIIASEPKKLMTPFGNITTDPRLVHLTGEKLIFSCHNGDDDQKLSKEGNPILRPSSMSDDNDDHQSEPQPKPLRQLIIISGRPMNKINDNDNNDKDDGKDLVKSIKNNGPPSPINSLNRNKRQAELPKKECACKCAC</sequence>
<feature type="compositionally biased region" description="Polar residues" evidence="1">
    <location>
        <begin position="266"/>
        <end position="279"/>
    </location>
</feature>
<protein>
    <submittedName>
        <fullName evidence="3">Uncharacterized protein</fullName>
    </submittedName>
</protein>
<comment type="caution">
    <text evidence="3">The sequence shown here is derived from an EMBL/GenBank/DDBJ whole genome shotgun (WGS) entry which is preliminary data.</text>
</comment>
<gene>
    <name evidence="3" type="ORF">DERP_010834</name>
</gene>
<feature type="compositionally biased region" description="Basic and acidic residues" evidence="1">
    <location>
        <begin position="249"/>
        <end position="264"/>
    </location>
</feature>
<name>A0ABQ8JUG3_DERPT</name>
<feature type="transmembrane region" description="Helical" evidence="2">
    <location>
        <begin position="59"/>
        <end position="81"/>
    </location>
</feature>
<evidence type="ECO:0000256" key="2">
    <source>
        <dbReference type="SAM" id="Phobius"/>
    </source>
</evidence>
<proteinExistence type="predicted"/>
<accession>A0ABQ8JUG3</accession>
<evidence type="ECO:0000313" key="3">
    <source>
        <dbReference type="EMBL" id="KAH9426268.1"/>
    </source>
</evidence>
<dbReference type="EMBL" id="NJHN03000011">
    <property type="protein sequence ID" value="KAH9426268.1"/>
    <property type="molecule type" value="Genomic_DNA"/>
</dbReference>
<reference evidence="3 4" key="1">
    <citation type="journal article" date="2018" name="J. Allergy Clin. Immunol.">
        <title>High-quality assembly of Dermatophagoides pteronyssinus genome and transcriptome reveals a wide range of novel allergens.</title>
        <authorList>
            <person name="Liu X.Y."/>
            <person name="Yang K.Y."/>
            <person name="Wang M.Q."/>
            <person name="Kwok J.S."/>
            <person name="Zeng X."/>
            <person name="Yang Z."/>
            <person name="Xiao X.J."/>
            <person name="Lau C.P."/>
            <person name="Li Y."/>
            <person name="Huang Z.M."/>
            <person name="Ba J.G."/>
            <person name="Yim A.K."/>
            <person name="Ouyang C.Y."/>
            <person name="Ngai S.M."/>
            <person name="Chan T.F."/>
            <person name="Leung E.L."/>
            <person name="Liu L."/>
            <person name="Liu Z.G."/>
            <person name="Tsui S.K."/>
        </authorList>
    </citation>
    <scope>NUCLEOTIDE SEQUENCE [LARGE SCALE GENOMIC DNA]</scope>
    <source>
        <strain evidence="3">Derp</strain>
    </source>
</reference>
<keyword evidence="2" id="KW-1133">Transmembrane helix</keyword>
<feature type="compositionally biased region" description="Basic and acidic residues" evidence="1">
    <location>
        <begin position="198"/>
        <end position="207"/>
    </location>
</feature>
<organism evidence="3 4">
    <name type="scientific">Dermatophagoides pteronyssinus</name>
    <name type="common">European house dust mite</name>
    <dbReference type="NCBI Taxonomy" id="6956"/>
    <lineage>
        <taxon>Eukaryota</taxon>
        <taxon>Metazoa</taxon>
        <taxon>Ecdysozoa</taxon>
        <taxon>Arthropoda</taxon>
        <taxon>Chelicerata</taxon>
        <taxon>Arachnida</taxon>
        <taxon>Acari</taxon>
        <taxon>Acariformes</taxon>
        <taxon>Sarcoptiformes</taxon>
        <taxon>Astigmata</taxon>
        <taxon>Psoroptidia</taxon>
        <taxon>Analgoidea</taxon>
        <taxon>Pyroglyphidae</taxon>
        <taxon>Dermatophagoidinae</taxon>
        <taxon>Dermatophagoides</taxon>
    </lineage>
</organism>